<feature type="transmembrane region" description="Helical" evidence="2">
    <location>
        <begin position="564"/>
        <end position="585"/>
    </location>
</feature>
<dbReference type="InterPro" id="IPR027417">
    <property type="entry name" value="P-loop_NTPase"/>
</dbReference>
<accession>A0ABV9UAQ8</accession>
<dbReference type="RefSeq" id="WP_378263486.1">
    <property type="nucleotide sequence ID" value="NZ_JBHSIT010000014.1"/>
</dbReference>
<comment type="caution">
    <text evidence="4">The sequence shown here is derived from an EMBL/GenBank/DDBJ whole genome shotgun (WGS) entry which is preliminary data.</text>
</comment>
<dbReference type="Pfam" id="PF05729">
    <property type="entry name" value="NACHT"/>
    <property type="match status" value="1"/>
</dbReference>
<keyword evidence="2" id="KW-1133">Transmembrane helix</keyword>
<dbReference type="EMBL" id="JBHSIT010000014">
    <property type="protein sequence ID" value="MFC4913003.1"/>
    <property type="molecule type" value="Genomic_DNA"/>
</dbReference>
<protein>
    <submittedName>
        <fullName evidence="4">NACHT domain-containing protein</fullName>
    </submittedName>
</protein>
<organism evidence="4 5">
    <name type="scientific">Actinomadura gamaensis</name>
    <dbReference type="NCBI Taxonomy" id="1763541"/>
    <lineage>
        <taxon>Bacteria</taxon>
        <taxon>Bacillati</taxon>
        <taxon>Actinomycetota</taxon>
        <taxon>Actinomycetes</taxon>
        <taxon>Streptosporangiales</taxon>
        <taxon>Thermomonosporaceae</taxon>
        <taxon>Actinomadura</taxon>
    </lineage>
</organism>
<name>A0ABV9UAQ8_9ACTN</name>
<reference evidence="5" key="1">
    <citation type="journal article" date="2019" name="Int. J. Syst. Evol. Microbiol.">
        <title>The Global Catalogue of Microorganisms (GCM) 10K type strain sequencing project: providing services to taxonomists for standard genome sequencing and annotation.</title>
        <authorList>
            <consortium name="The Broad Institute Genomics Platform"/>
            <consortium name="The Broad Institute Genome Sequencing Center for Infectious Disease"/>
            <person name="Wu L."/>
            <person name="Ma J."/>
        </authorList>
    </citation>
    <scope>NUCLEOTIDE SEQUENCE [LARGE SCALE GENOMIC DNA]</scope>
    <source>
        <strain evidence="5">KLKA75</strain>
    </source>
</reference>
<dbReference type="Proteomes" id="UP001595872">
    <property type="component" value="Unassembled WGS sequence"/>
</dbReference>
<feature type="domain" description="NACHT" evidence="3">
    <location>
        <begin position="185"/>
        <end position="279"/>
    </location>
</feature>
<evidence type="ECO:0000259" key="3">
    <source>
        <dbReference type="PROSITE" id="PS50837"/>
    </source>
</evidence>
<evidence type="ECO:0000313" key="4">
    <source>
        <dbReference type="EMBL" id="MFC4913003.1"/>
    </source>
</evidence>
<dbReference type="InterPro" id="IPR003593">
    <property type="entry name" value="AAA+_ATPase"/>
</dbReference>
<gene>
    <name evidence="4" type="ORF">ACFPCY_37290</name>
</gene>
<dbReference type="InterPro" id="IPR007111">
    <property type="entry name" value="NACHT_NTPase"/>
</dbReference>
<feature type="transmembrane region" description="Helical" evidence="2">
    <location>
        <begin position="501"/>
        <end position="519"/>
    </location>
</feature>
<feature type="transmembrane region" description="Helical" evidence="2">
    <location>
        <begin position="690"/>
        <end position="709"/>
    </location>
</feature>
<dbReference type="Gene3D" id="3.40.50.300">
    <property type="entry name" value="P-loop containing nucleotide triphosphate hydrolases"/>
    <property type="match status" value="1"/>
</dbReference>
<feature type="transmembrane region" description="Helical" evidence="2">
    <location>
        <begin position="658"/>
        <end position="684"/>
    </location>
</feature>
<keyword evidence="2" id="KW-0472">Membrane</keyword>
<dbReference type="PROSITE" id="PS50837">
    <property type="entry name" value="NACHT"/>
    <property type="match status" value="1"/>
</dbReference>
<feature type="transmembrane region" description="Helical" evidence="2">
    <location>
        <begin position="605"/>
        <end position="626"/>
    </location>
</feature>
<proteinExistence type="predicted"/>
<evidence type="ECO:0000313" key="5">
    <source>
        <dbReference type="Proteomes" id="UP001595872"/>
    </source>
</evidence>
<keyword evidence="5" id="KW-1185">Reference proteome</keyword>
<feature type="transmembrane region" description="Helical" evidence="2">
    <location>
        <begin position="62"/>
        <end position="81"/>
    </location>
</feature>
<evidence type="ECO:0000256" key="2">
    <source>
        <dbReference type="SAM" id="Phobius"/>
    </source>
</evidence>
<keyword evidence="2" id="KW-0812">Transmembrane</keyword>
<feature type="region of interest" description="Disordered" evidence="1">
    <location>
        <begin position="364"/>
        <end position="383"/>
    </location>
</feature>
<evidence type="ECO:0000256" key="1">
    <source>
        <dbReference type="SAM" id="MobiDB-lite"/>
    </source>
</evidence>
<sequence>MDGGGQGRWQRQERLRGAWPLLVAGVAVVGVALLLAGVAMPLLVGGAPMGQRLQQADNRASVAGAVLAGGSCVALVGVWAVRKRRRAQTATAPEAADLDRAAGALAGSVLLQWKQEAALRSLDDPDPIPVGWRLAARTELMDHPANVETPAPGSTAAATGGMDPWDASSADIPALVARFRRLRRRRLVIVGGPGTGKTTLAVQLLLHLLKTRAVDEPVPVLLAATAWDPVRHPRLYTWLAARLLADYPALRAPQIGEQAIRALTAHGRVLPVLDGLDELAPSARARLITALNRSLGADDQLILISRVREFADAIEQAADVVTSAAVLTARPLPPAAAADYLQRCLPPRPGPGWQRVLAALRSTAGRAGDRSAGSPSGSSSGPSVALAQVVATPLGVWLLRAVYTAPGADPAELTDPDLFPDAGALRAHLLNNLVGALIAARPPSTDPALTPYRPRMLHDPAKAHAWLAYLAHHLSHPRRPDGAPRTRDLAWWHLARHTPRAMATTVIAAAVIGGLTLGSAGAVAYGVKGLLVAGTLGALVIGFKAEKWLGEQPGFVDLRLRRGLKPVVLVLGIATVAVLLSGVVLEPVSGLLAGIPDASTAEFAIWLMVEAVTILATLLLLGLLWWTLTWSENTFGNEHASTPMTVWHADRRLHAFRFAIIALAFGLPGLVANLQTALVGGLAFGIVGSFYAGRHHAWLAYVAATLLLARRRRLPRRLMPFLDDAHRLGLLRTVGPLYQFRHAAFQDHLAATYQPDT</sequence>
<feature type="transmembrane region" description="Helical" evidence="2">
    <location>
        <begin position="21"/>
        <end position="42"/>
    </location>
</feature>
<dbReference type="SMART" id="SM00382">
    <property type="entry name" value="AAA"/>
    <property type="match status" value="1"/>
</dbReference>
<dbReference type="SUPFAM" id="SSF52540">
    <property type="entry name" value="P-loop containing nucleoside triphosphate hydrolases"/>
    <property type="match status" value="1"/>
</dbReference>